<dbReference type="EMBL" id="BGPR01000278">
    <property type="protein sequence ID" value="GBM09922.1"/>
    <property type="molecule type" value="Genomic_DNA"/>
</dbReference>
<reference evidence="1 2" key="1">
    <citation type="journal article" date="2019" name="Sci. Rep.">
        <title>Orb-weaving spider Araneus ventricosus genome elucidates the spidroin gene catalogue.</title>
        <authorList>
            <person name="Kono N."/>
            <person name="Nakamura H."/>
            <person name="Ohtoshi R."/>
            <person name="Moran D.A.P."/>
            <person name="Shinohara A."/>
            <person name="Yoshida Y."/>
            <person name="Fujiwara M."/>
            <person name="Mori M."/>
            <person name="Tomita M."/>
            <person name="Arakawa K."/>
        </authorList>
    </citation>
    <scope>NUCLEOTIDE SEQUENCE [LARGE SCALE GENOMIC DNA]</scope>
</reference>
<name>A0A4Y2CZK3_ARAVE</name>
<accession>A0A4Y2CZK3</accession>
<gene>
    <name evidence="1" type="ORF">AVEN_86808_1</name>
</gene>
<dbReference type="AlphaFoldDB" id="A0A4Y2CZK3"/>
<evidence type="ECO:0000313" key="1">
    <source>
        <dbReference type="EMBL" id="GBM09922.1"/>
    </source>
</evidence>
<sequence>MRPDCVCFMVQRDTKQSIERNQLSECELFEEQRVPKIAQRCAPIGSSSLFTPFHAWRAEREIGAVGKTPRWPSGVGLALGSASFFEPASAPIVCLEVV</sequence>
<keyword evidence="2" id="KW-1185">Reference proteome</keyword>
<organism evidence="1 2">
    <name type="scientific">Araneus ventricosus</name>
    <name type="common">Orbweaver spider</name>
    <name type="synonym">Epeira ventricosa</name>
    <dbReference type="NCBI Taxonomy" id="182803"/>
    <lineage>
        <taxon>Eukaryota</taxon>
        <taxon>Metazoa</taxon>
        <taxon>Ecdysozoa</taxon>
        <taxon>Arthropoda</taxon>
        <taxon>Chelicerata</taxon>
        <taxon>Arachnida</taxon>
        <taxon>Araneae</taxon>
        <taxon>Araneomorphae</taxon>
        <taxon>Entelegynae</taxon>
        <taxon>Araneoidea</taxon>
        <taxon>Araneidae</taxon>
        <taxon>Araneus</taxon>
    </lineage>
</organism>
<comment type="caution">
    <text evidence="1">The sequence shown here is derived from an EMBL/GenBank/DDBJ whole genome shotgun (WGS) entry which is preliminary data.</text>
</comment>
<proteinExistence type="predicted"/>
<protein>
    <submittedName>
        <fullName evidence="1">Uncharacterized protein</fullName>
    </submittedName>
</protein>
<dbReference type="Proteomes" id="UP000499080">
    <property type="component" value="Unassembled WGS sequence"/>
</dbReference>
<evidence type="ECO:0000313" key="2">
    <source>
        <dbReference type="Proteomes" id="UP000499080"/>
    </source>
</evidence>